<keyword evidence="6 9" id="KW-0812">Transmembrane</keyword>
<dbReference type="OrthoDB" id="3190125at2"/>
<keyword evidence="5" id="KW-0598">Phosphotransferase system</keyword>
<dbReference type="GO" id="GO:0009401">
    <property type="term" value="P:phosphoenolpyruvate-dependent sugar phosphotransferase system"/>
    <property type="evidence" value="ECO:0007669"/>
    <property type="project" value="UniProtKB-KW"/>
</dbReference>
<dbReference type="GO" id="GO:0005886">
    <property type="term" value="C:plasma membrane"/>
    <property type="evidence" value="ECO:0007669"/>
    <property type="project" value="UniProtKB-SubCell"/>
</dbReference>
<comment type="subcellular location">
    <subcellularLocation>
        <location evidence="1">Cell membrane</location>
        <topology evidence="1">Multi-pass membrane protein</topology>
    </subcellularLocation>
</comment>
<evidence type="ECO:0000256" key="8">
    <source>
        <dbReference type="ARBA" id="ARBA00023136"/>
    </source>
</evidence>
<evidence type="ECO:0000256" key="4">
    <source>
        <dbReference type="ARBA" id="ARBA00022597"/>
    </source>
</evidence>
<feature type="transmembrane region" description="Helical" evidence="9">
    <location>
        <begin position="174"/>
        <end position="194"/>
    </location>
</feature>
<dbReference type="InterPro" id="IPR050303">
    <property type="entry name" value="GatZ_KbaZ_carbometab"/>
</dbReference>
<dbReference type="RefSeq" id="WP_019238806.1">
    <property type="nucleotide sequence ID" value="NZ_CABKRW010000091.1"/>
</dbReference>
<feature type="transmembrane region" description="Helical" evidence="9">
    <location>
        <begin position="206"/>
        <end position="233"/>
    </location>
</feature>
<gene>
    <name evidence="10" type="ORF">B5G02_09165</name>
</gene>
<keyword evidence="7 9" id="KW-1133">Transmembrane helix</keyword>
<feature type="transmembrane region" description="Helical" evidence="9">
    <location>
        <begin position="7"/>
        <end position="28"/>
    </location>
</feature>
<evidence type="ECO:0000256" key="3">
    <source>
        <dbReference type="ARBA" id="ARBA00022475"/>
    </source>
</evidence>
<evidence type="ECO:0000256" key="7">
    <source>
        <dbReference type="ARBA" id="ARBA00022989"/>
    </source>
</evidence>
<dbReference type="Proteomes" id="UP000195781">
    <property type="component" value="Unassembled WGS sequence"/>
</dbReference>
<organism evidence="10 11">
    <name type="scientific">[Collinsella] massiliensis</name>
    <dbReference type="NCBI Taxonomy" id="1232426"/>
    <lineage>
        <taxon>Bacteria</taxon>
        <taxon>Bacillati</taxon>
        <taxon>Actinomycetota</taxon>
        <taxon>Coriobacteriia</taxon>
        <taxon>Coriobacteriales</taxon>
        <taxon>Coriobacteriaceae</taxon>
        <taxon>Enorma</taxon>
    </lineage>
</organism>
<dbReference type="Pfam" id="PF03609">
    <property type="entry name" value="EII-Sor"/>
    <property type="match status" value="1"/>
</dbReference>
<evidence type="ECO:0000313" key="11">
    <source>
        <dbReference type="Proteomes" id="UP000195781"/>
    </source>
</evidence>
<feature type="transmembrane region" description="Helical" evidence="9">
    <location>
        <begin position="48"/>
        <end position="68"/>
    </location>
</feature>
<dbReference type="PROSITE" id="PS51106">
    <property type="entry name" value="PTS_EIIC_TYPE_4"/>
    <property type="match status" value="1"/>
</dbReference>
<feature type="transmembrane region" description="Helical" evidence="9">
    <location>
        <begin position="148"/>
        <end position="168"/>
    </location>
</feature>
<evidence type="ECO:0000256" key="6">
    <source>
        <dbReference type="ARBA" id="ARBA00022692"/>
    </source>
</evidence>
<keyword evidence="8 9" id="KW-0472">Membrane</keyword>
<reference evidence="11" key="1">
    <citation type="submission" date="2017-04" db="EMBL/GenBank/DDBJ databases">
        <title>Function of individual gut microbiota members based on whole genome sequencing of pure cultures obtained from chicken caecum.</title>
        <authorList>
            <person name="Medvecky M."/>
            <person name="Cejkova D."/>
            <person name="Polansky O."/>
            <person name="Karasova D."/>
            <person name="Kubasova T."/>
            <person name="Cizek A."/>
            <person name="Rychlik I."/>
        </authorList>
    </citation>
    <scope>NUCLEOTIDE SEQUENCE [LARGE SCALE GENOMIC DNA]</scope>
    <source>
        <strain evidence="11">An5</strain>
    </source>
</reference>
<evidence type="ECO:0000313" key="10">
    <source>
        <dbReference type="EMBL" id="OUN85638.1"/>
    </source>
</evidence>
<keyword evidence="11" id="KW-1185">Reference proteome</keyword>
<keyword evidence="4 10" id="KW-0762">Sugar transport</keyword>
<evidence type="ECO:0000256" key="1">
    <source>
        <dbReference type="ARBA" id="ARBA00004651"/>
    </source>
</evidence>
<evidence type="ECO:0000256" key="9">
    <source>
        <dbReference type="SAM" id="Phobius"/>
    </source>
</evidence>
<name>A0A1Y3XN16_9ACTN</name>
<dbReference type="PANTHER" id="PTHR32502">
    <property type="entry name" value="N-ACETYLGALACTOSAMINE PERMEASE II COMPONENT-RELATED"/>
    <property type="match status" value="1"/>
</dbReference>
<proteinExistence type="predicted"/>
<dbReference type="AlphaFoldDB" id="A0A1Y3XN16"/>
<dbReference type="InterPro" id="IPR004700">
    <property type="entry name" value="PTS_IIC_man"/>
</dbReference>
<sequence length="255" mass="27277">MVFKAAICSLLYLFFGFFDYQLGTLYAFRPIVVCPVVGAALGDFQTGLALGASLELLFMGSVSIGAYVPPDCTSAAVLCTAYVVLLDVDIDVAVGLALPIGTIVLALENLCQPISNWLLTFIPKFAQKGESGKLLGLHWVIGTWAQPLYFIVHFCAIYFGSDAVAWIVGVVPEFVLNGFAAGANILPVMGFAMLARMILTKRLLPFYFLGFLLTAYIGVPVLGVALLSIIIGIEYTGIMKPKAAAPALEGDDDDF</sequence>
<protein>
    <submittedName>
        <fullName evidence="10">PTS sugar transporter</fullName>
    </submittedName>
</protein>
<evidence type="ECO:0000256" key="2">
    <source>
        <dbReference type="ARBA" id="ARBA00022448"/>
    </source>
</evidence>
<keyword evidence="2" id="KW-0813">Transport</keyword>
<evidence type="ECO:0000256" key="5">
    <source>
        <dbReference type="ARBA" id="ARBA00022683"/>
    </source>
</evidence>
<accession>A0A1Y3XN16</accession>
<dbReference type="PANTHER" id="PTHR32502:SF8">
    <property type="entry name" value="N-ACETYLGALACTOSAMINE PERMEASE IIC COMPONENT 1"/>
    <property type="match status" value="1"/>
</dbReference>
<keyword evidence="3" id="KW-1003">Cell membrane</keyword>
<comment type="caution">
    <text evidence="10">The sequence shown here is derived from an EMBL/GenBank/DDBJ whole genome shotgun (WGS) entry which is preliminary data.</text>
</comment>
<dbReference type="EMBL" id="NFIE01000024">
    <property type="protein sequence ID" value="OUN85638.1"/>
    <property type="molecule type" value="Genomic_DNA"/>
</dbReference>